<comment type="caution">
    <text evidence="1">The sequence shown here is derived from an EMBL/GenBank/DDBJ whole genome shotgun (WGS) entry which is preliminary data.</text>
</comment>
<dbReference type="AlphaFoldDB" id="A0AAE0Z0E1"/>
<evidence type="ECO:0000313" key="2">
    <source>
        <dbReference type="Proteomes" id="UP001283361"/>
    </source>
</evidence>
<proteinExistence type="predicted"/>
<feature type="non-terminal residue" evidence="1">
    <location>
        <position position="1"/>
    </location>
</feature>
<evidence type="ECO:0000313" key="1">
    <source>
        <dbReference type="EMBL" id="KAK3759552.1"/>
    </source>
</evidence>
<organism evidence="1 2">
    <name type="scientific">Elysia crispata</name>
    <name type="common">lettuce slug</name>
    <dbReference type="NCBI Taxonomy" id="231223"/>
    <lineage>
        <taxon>Eukaryota</taxon>
        <taxon>Metazoa</taxon>
        <taxon>Spiralia</taxon>
        <taxon>Lophotrochozoa</taxon>
        <taxon>Mollusca</taxon>
        <taxon>Gastropoda</taxon>
        <taxon>Heterobranchia</taxon>
        <taxon>Euthyneura</taxon>
        <taxon>Panpulmonata</taxon>
        <taxon>Sacoglossa</taxon>
        <taxon>Placobranchoidea</taxon>
        <taxon>Plakobranchidae</taxon>
        <taxon>Elysia</taxon>
    </lineage>
</organism>
<keyword evidence="2" id="KW-1185">Reference proteome</keyword>
<dbReference type="EMBL" id="JAWDGP010005112">
    <property type="protein sequence ID" value="KAK3759552.1"/>
    <property type="molecule type" value="Genomic_DNA"/>
</dbReference>
<dbReference type="Proteomes" id="UP001283361">
    <property type="component" value="Unassembled WGS sequence"/>
</dbReference>
<reference evidence="1" key="1">
    <citation type="journal article" date="2023" name="G3 (Bethesda)">
        <title>A reference genome for the long-term kleptoplast-retaining sea slug Elysia crispata morphotype clarki.</title>
        <authorList>
            <person name="Eastman K.E."/>
            <person name="Pendleton A.L."/>
            <person name="Shaikh M.A."/>
            <person name="Suttiyut T."/>
            <person name="Ogas R."/>
            <person name="Tomko P."/>
            <person name="Gavelis G."/>
            <person name="Widhalm J.R."/>
            <person name="Wisecaver J.H."/>
        </authorList>
    </citation>
    <scope>NUCLEOTIDE SEQUENCE</scope>
    <source>
        <strain evidence="1">ECLA1</strain>
    </source>
</reference>
<accession>A0AAE0Z0E1</accession>
<sequence>VDQGLRDLQQLLGSTPSLHAYLRTFIIEAVTSLIRFCTISLQSDEEFQGCSRAMTVTPLCDTVVNVDVLTGFFASVQNVTHGIVLKVTAAYHEKRKVVTLIDST</sequence>
<protein>
    <submittedName>
        <fullName evidence="1">Uncharacterized protein</fullName>
    </submittedName>
</protein>
<gene>
    <name evidence="1" type="ORF">RRG08_009739</name>
</gene>
<name>A0AAE0Z0E1_9GAST</name>